<dbReference type="PROSITE" id="PS51471">
    <property type="entry name" value="FE2OG_OXY"/>
    <property type="match status" value="1"/>
</dbReference>
<keyword evidence="6 11" id="KW-1133">Transmembrane helix</keyword>
<evidence type="ECO:0000256" key="6">
    <source>
        <dbReference type="ARBA" id="ARBA00022989"/>
    </source>
</evidence>
<keyword evidence="3 11" id="KW-0812">Transmembrane</keyword>
<dbReference type="SMART" id="SM00702">
    <property type="entry name" value="P4Hc"/>
    <property type="match status" value="1"/>
</dbReference>
<evidence type="ECO:0000259" key="13">
    <source>
        <dbReference type="PROSITE" id="PS51670"/>
    </source>
</evidence>
<evidence type="ECO:0000313" key="14">
    <source>
        <dbReference type="EMBL" id="WZN66792.1"/>
    </source>
</evidence>
<dbReference type="Pfam" id="PF01549">
    <property type="entry name" value="ShK"/>
    <property type="match status" value="1"/>
</dbReference>
<protein>
    <submittedName>
        <fullName evidence="14">Prolyl 4-hydroxylase</fullName>
    </submittedName>
</protein>
<dbReference type="PANTHER" id="PTHR10869">
    <property type="entry name" value="PROLYL 4-HYDROXYLASE ALPHA SUBUNIT"/>
    <property type="match status" value="1"/>
</dbReference>
<evidence type="ECO:0000259" key="12">
    <source>
        <dbReference type="PROSITE" id="PS51471"/>
    </source>
</evidence>
<dbReference type="InterPro" id="IPR006620">
    <property type="entry name" value="Pro_4_hyd_alph"/>
</dbReference>
<evidence type="ECO:0000256" key="7">
    <source>
        <dbReference type="ARBA" id="ARBA00023002"/>
    </source>
</evidence>
<feature type="transmembrane region" description="Helical" evidence="11">
    <location>
        <begin position="57"/>
        <end position="76"/>
    </location>
</feature>
<dbReference type="Gene3D" id="1.10.10.1940">
    <property type="match status" value="1"/>
</dbReference>
<dbReference type="Pfam" id="PF13640">
    <property type="entry name" value="2OG-FeII_Oxy_3"/>
    <property type="match status" value="1"/>
</dbReference>
<organism evidence="14 15">
    <name type="scientific">Chloropicon roscoffensis</name>
    <dbReference type="NCBI Taxonomy" id="1461544"/>
    <lineage>
        <taxon>Eukaryota</taxon>
        <taxon>Viridiplantae</taxon>
        <taxon>Chlorophyta</taxon>
        <taxon>Chloropicophyceae</taxon>
        <taxon>Chloropicales</taxon>
        <taxon>Chloropicaceae</taxon>
        <taxon>Chloropicon</taxon>
    </lineage>
</organism>
<dbReference type="Gene3D" id="2.60.120.620">
    <property type="entry name" value="q2cbj1_9rhob like domain"/>
    <property type="match status" value="1"/>
</dbReference>
<dbReference type="GO" id="GO:0004656">
    <property type="term" value="F:procollagen-proline 4-dioxygenase activity"/>
    <property type="evidence" value="ECO:0007669"/>
    <property type="project" value="UniProtKB-EC"/>
</dbReference>
<feature type="domain" description="ShKT" evidence="13">
    <location>
        <begin position="371"/>
        <end position="405"/>
    </location>
</feature>
<dbReference type="Proteomes" id="UP001472866">
    <property type="component" value="Chromosome 16"/>
</dbReference>
<evidence type="ECO:0000256" key="1">
    <source>
        <dbReference type="ARBA" id="ARBA00001961"/>
    </source>
</evidence>
<dbReference type="AlphaFoldDB" id="A0AAX4PKX5"/>
<dbReference type="GO" id="GO:0005506">
    <property type="term" value="F:iron ion binding"/>
    <property type="evidence" value="ECO:0007669"/>
    <property type="project" value="InterPro"/>
</dbReference>
<evidence type="ECO:0000256" key="11">
    <source>
        <dbReference type="SAM" id="Phobius"/>
    </source>
</evidence>
<dbReference type="SMART" id="SM00254">
    <property type="entry name" value="ShKT"/>
    <property type="match status" value="1"/>
</dbReference>
<evidence type="ECO:0000256" key="4">
    <source>
        <dbReference type="ARBA" id="ARBA00022723"/>
    </source>
</evidence>
<evidence type="ECO:0000256" key="10">
    <source>
        <dbReference type="ARBA" id="ARBA00049169"/>
    </source>
</evidence>
<evidence type="ECO:0000256" key="9">
    <source>
        <dbReference type="ARBA" id="ARBA00023136"/>
    </source>
</evidence>
<dbReference type="InterPro" id="IPR045054">
    <property type="entry name" value="P4HA-like"/>
</dbReference>
<keyword evidence="8" id="KW-0408">Iron</keyword>
<reference evidence="14 15" key="1">
    <citation type="submission" date="2024-03" db="EMBL/GenBank/DDBJ databases">
        <title>Complete genome sequence of the green alga Chloropicon roscoffensis RCC1871.</title>
        <authorList>
            <person name="Lemieux C."/>
            <person name="Pombert J.-F."/>
            <person name="Otis C."/>
            <person name="Turmel M."/>
        </authorList>
    </citation>
    <scope>NUCLEOTIDE SEQUENCE [LARGE SCALE GENOMIC DNA]</scope>
    <source>
        <strain evidence="14 15">RCC1871</strain>
    </source>
</reference>
<keyword evidence="15" id="KW-1185">Reference proteome</keyword>
<dbReference type="InterPro" id="IPR044862">
    <property type="entry name" value="Pro_4_hyd_alph_FE2OG_OXY"/>
</dbReference>
<dbReference type="InterPro" id="IPR003582">
    <property type="entry name" value="ShKT_dom"/>
</dbReference>
<evidence type="ECO:0000256" key="2">
    <source>
        <dbReference type="ARBA" id="ARBA00004648"/>
    </source>
</evidence>
<feature type="domain" description="Fe2OG dioxygenase" evidence="12">
    <location>
        <begin position="222"/>
        <end position="353"/>
    </location>
</feature>
<comment type="cofactor">
    <cofactor evidence="1">
        <name>L-ascorbate</name>
        <dbReference type="ChEBI" id="CHEBI:38290"/>
    </cofactor>
</comment>
<keyword evidence="5" id="KW-0223">Dioxygenase</keyword>
<dbReference type="PANTHER" id="PTHR10869:SF246">
    <property type="entry name" value="TRANSMEMBRANE PROLYL 4-HYDROXYLASE"/>
    <property type="match status" value="1"/>
</dbReference>
<sequence length="421" mass="46600">MNAFSRKRVGLGKVPPIYPTSPDEGRARRKVAAYLKCLELCVAGARAEFFRVPLANVLLRLVFACSIVVVVLFLLLSSPREAGDAVAPPSIPSRRAHTSGPAKGNAPFISHQFVQEVTFSLGLSDNALGDQSKNGTWIEPYAWQPRAFVIHNLLSDEECDHLIEAGKDGLKRSTVVKGYSNGDDNIYKGRSSDGAWVDRYLDTVVGEIEERVAILSAVPAPHGEAVQILRYQLDQRYSPHEDTFKREDLSAKGGMQRIATVLMYLSDVESGGETNFPQGKVANSYLQDHGSFSTKKNEECGGWLAAGVTPKKGDALLFWSMDPQFVYRDHLSLHEGCPVTAGTKWSATIWMHQQAFQPDIFAVDFALASKCGDNNENCRYWARAGECSNNQRYMKQHCRLSCGLCGDRRSRFRGMGRKASK</sequence>
<keyword evidence="9 11" id="KW-0472">Membrane</keyword>
<keyword evidence="4" id="KW-0479">Metal-binding</keyword>
<evidence type="ECO:0000256" key="5">
    <source>
        <dbReference type="ARBA" id="ARBA00022964"/>
    </source>
</evidence>
<comment type="catalytic activity">
    <reaction evidence="10">
        <text>L-prolyl-[collagen] + 2-oxoglutarate + O2 = trans-4-hydroxy-L-prolyl-[collagen] + succinate + CO2</text>
        <dbReference type="Rhea" id="RHEA:18945"/>
        <dbReference type="Rhea" id="RHEA-COMP:11676"/>
        <dbReference type="Rhea" id="RHEA-COMP:11680"/>
        <dbReference type="ChEBI" id="CHEBI:15379"/>
        <dbReference type="ChEBI" id="CHEBI:16526"/>
        <dbReference type="ChEBI" id="CHEBI:16810"/>
        <dbReference type="ChEBI" id="CHEBI:30031"/>
        <dbReference type="ChEBI" id="CHEBI:50342"/>
        <dbReference type="ChEBI" id="CHEBI:61965"/>
        <dbReference type="EC" id="1.14.11.2"/>
    </reaction>
</comment>
<gene>
    <name evidence="14" type="ORF">HKI87_16g83620</name>
</gene>
<evidence type="ECO:0000256" key="3">
    <source>
        <dbReference type="ARBA" id="ARBA00022692"/>
    </source>
</evidence>
<dbReference type="PROSITE" id="PS51670">
    <property type="entry name" value="SHKT"/>
    <property type="match status" value="1"/>
</dbReference>
<keyword evidence="7" id="KW-0560">Oxidoreductase</keyword>
<dbReference type="EMBL" id="CP151516">
    <property type="protein sequence ID" value="WZN66792.1"/>
    <property type="molecule type" value="Genomic_DNA"/>
</dbReference>
<proteinExistence type="predicted"/>
<dbReference type="InterPro" id="IPR005123">
    <property type="entry name" value="Oxoglu/Fe-dep_dioxygenase_dom"/>
</dbReference>
<evidence type="ECO:0000313" key="15">
    <source>
        <dbReference type="Proteomes" id="UP001472866"/>
    </source>
</evidence>
<dbReference type="GO" id="GO:0031418">
    <property type="term" value="F:L-ascorbic acid binding"/>
    <property type="evidence" value="ECO:0007669"/>
    <property type="project" value="InterPro"/>
</dbReference>
<comment type="subcellular location">
    <subcellularLocation>
        <location evidence="2">Endoplasmic reticulum membrane</location>
        <topology evidence="2">Single-pass type II membrane protein</topology>
    </subcellularLocation>
</comment>
<evidence type="ECO:0000256" key="8">
    <source>
        <dbReference type="ARBA" id="ARBA00023004"/>
    </source>
</evidence>
<accession>A0AAX4PKX5</accession>
<name>A0AAX4PKX5_9CHLO</name>
<dbReference type="GO" id="GO:0005789">
    <property type="term" value="C:endoplasmic reticulum membrane"/>
    <property type="evidence" value="ECO:0007669"/>
    <property type="project" value="UniProtKB-SubCell"/>
</dbReference>